<organism evidence="1 2">
    <name type="scientific">Nelumbo nucifera</name>
    <name type="common">Sacred lotus</name>
    <dbReference type="NCBI Taxonomy" id="4432"/>
    <lineage>
        <taxon>Eukaryota</taxon>
        <taxon>Viridiplantae</taxon>
        <taxon>Streptophyta</taxon>
        <taxon>Embryophyta</taxon>
        <taxon>Tracheophyta</taxon>
        <taxon>Spermatophyta</taxon>
        <taxon>Magnoliopsida</taxon>
        <taxon>Proteales</taxon>
        <taxon>Nelumbonaceae</taxon>
        <taxon>Nelumbo</taxon>
    </lineage>
</organism>
<dbReference type="AlphaFoldDB" id="A0A822ZDL3"/>
<keyword evidence="2" id="KW-1185">Reference proteome</keyword>
<dbReference type="Proteomes" id="UP000607653">
    <property type="component" value="Unassembled WGS sequence"/>
</dbReference>
<protein>
    <submittedName>
        <fullName evidence="1">Uncharacterized protein</fullName>
    </submittedName>
</protein>
<evidence type="ECO:0000313" key="2">
    <source>
        <dbReference type="Proteomes" id="UP000607653"/>
    </source>
</evidence>
<proteinExistence type="predicted"/>
<dbReference type="PANTHER" id="PTHR33384:SF1">
    <property type="entry name" value="EXPRESSED PROTEIN"/>
    <property type="match status" value="1"/>
</dbReference>
<name>A0A822ZDL3_NELNU</name>
<sequence>MLITHLVLNHFIQWQWHSAFVVSPFFYGSPPTRATNPLIQDARFGEEKLTSFAPVPIPTPSGLWARRWKMQ</sequence>
<accession>A0A822ZDL3</accession>
<comment type="caution">
    <text evidence="1">The sequence shown here is derived from an EMBL/GenBank/DDBJ whole genome shotgun (WGS) entry which is preliminary data.</text>
</comment>
<reference evidence="1 2" key="1">
    <citation type="journal article" date="2020" name="Mol. Biol. Evol.">
        <title>Distinct Expression and Methylation Patterns for Genes with Different Fates following a Single Whole-Genome Duplication in Flowering Plants.</title>
        <authorList>
            <person name="Shi T."/>
            <person name="Rahmani R.S."/>
            <person name="Gugger P.F."/>
            <person name="Wang M."/>
            <person name="Li H."/>
            <person name="Zhang Y."/>
            <person name="Li Z."/>
            <person name="Wang Q."/>
            <person name="Van de Peer Y."/>
            <person name="Marchal K."/>
            <person name="Chen J."/>
        </authorList>
    </citation>
    <scope>NUCLEOTIDE SEQUENCE [LARGE SCALE GENOMIC DNA]</scope>
    <source>
        <tissue evidence="1">Leaf</tissue>
    </source>
</reference>
<dbReference type="EMBL" id="DUZY01000005">
    <property type="protein sequence ID" value="DAD41549.1"/>
    <property type="molecule type" value="Genomic_DNA"/>
</dbReference>
<gene>
    <name evidence="1" type="ORF">HUJ06_015872</name>
</gene>
<dbReference type="PANTHER" id="PTHR33384">
    <property type="entry name" value="EXPRESSED PROTEIN"/>
    <property type="match status" value="1"/>
</dbReference>
<evidence type="ECO:0000313" key="1">
    <source>
        <dbReference type="EMBL" id="DAD41549.1"/>
    </source>
</evidence>